<keyword evidence="3" id="KW-0732">Signal</keyword>
<feature type="region of interest" description="Disordered" evidence="1">
    <location>
        <begin position="844"/>
        <end position="894"/>
    </location>
</feature>
<feature type="compositionally biased region" description="Polar residues" evidence="1">
    <location>
        <begin position="507"/>
        <end position="521"/>
    </location>
</feature>
<dbReference type="EMBL" id="OOIP01000004">
    <property type="protein sequence ID" value="SPO36259.1"/>
    <property type="molecule type" value="Genomic_DNA"/>
</dbReference>
<reference evidence="4 5" key="1">
    <citation type="submission" date="2018-03" db="EMBL/GenBank/DDBJ databases">
        <authorList>
            <person name="Guldener U."/>
        </authorList>
    </citation>
    <scope>NUCLEOTIDE SEQUENCE [LARGE SCALE GENOMIC DNA]</scope>
    <source>
        <strain evidence="4 5">DAOM196992</strain>
    </source>
</reference>
<evidence type="ECO:0000313" key="5">
    <source>
        <dbReference type="Proteomes" id="UP000323386"/>
    </source>
</evidence>
<proteinExistence type="predicted"/>
<dbReference type="OrthoDB" id="2556707at2759"/>
<keyword evidence="2" id="KW-0472">Membrane</keyword>
<feature type="region of interest" description="Disordered" evidence="1">
    <location>
        <begin position="42"/>
        <end position="66"/>
    </location>
</feature>
<feature type="compositionally biased region" description="Basic residues" evidence="1">
    <location>
        <begin position="47"/>
        <end position="56"/>
    </location>
</feature>
<name>A0A5C3EYP5_9BASI</name>
<feature type="compositionally biased region" description="Polar residues" evidence="1">
    <location>
        <begin position="532"/>
        <end position="541"/>
    </location>
</feature>
<feature type="compositionally biased region" description="Polar residues" evidence="1">
    <location>
        <begin position="288"/>
        <end position="311"/>
    </location>
</feature>
<feature type="chain" id="PRO_5022789964" evidence="3">
    <location>
        <begin position="21"/>
        <end position="1281"/>
    </location>
</feature>
<feature type="signal peptide" evidence="3">
    <location>
        <begin position="1"/>
        <end position="20"/>
    </location>
</feature>
<feature type="compositionally biased region" description="Polar residues" evidence="1">
    <location>
        <begin position="844"/>
        <end position="855"/>
    </location>
</feature>
<feature type="compositionally biased region" description="Basic and acidic residues" evidence="1">
    <location>
        <begin position="99"/>
        <end position="135"/>
    </location>
</feature>
<dbReference type="Proteomes" id="UP000323386">
    <property type="component" value="Unassembled WGS sequence"/>
</dbReference>
<feature type="region of interest" description="Disordered" evidence="1">
    <location>
        <begin position="602"/>
        <end position="631"/>
    </location>
</feature>
<feature type="region of interest" description="Disordered" evidence="1">
    <location>
        <begin position="771"/>
        <end position="807"/>
    </location>
</feature>
<sequence>MNFHLFLVAAFLALCATARAAPESLQNELQAKWQQDPRFHQRYHDQTRRHHAKHAKRGEAEPVKQVVSKGEAEVQRLFNGLSKGLDGVQQAGSRPLGKQLEELPESSRDAEQRSLARLRLRPEIEEDRTRIDSQADIRPSTRSYKAHGPGLEHLSAEEFPEEFMAMIRSIEHQKREQLDLKQKHEAISDLNHYLEHGKPPVKFNWVVKKATAALALTSSLLGLINLWFSWNNAALPIKNFVQPPDAPALLDPPARWVRDTSGNLIPSALIDSPGTSSKFTIAPQQAGTLATQETGSASQQQVNSAAPQQAVGTAERQADTGSVQQMPLLSTTSGAIKLAREIDAEPAHHTEGLQRRSVLSRYVLAPVLGLVLGAQFTTGFNRLQKDHAERVAERKQQLHDIQALQAQLDASGIKYEGGSPANPAIGISGTLNPSKSDGAGASYSGSLSHGGAPNYGYAGAGSTAATSYDIATPAAVAGEGGALLQTRSTTDAPQPKPEAESDKAFARTSSSEPRQRSNSTELEGCHQDEAHGTTQDASSQLQKRGIPGMNFWHMKKTSVIAVGMIPLMLVPVIRDMWEKNRQKKHPTQEQLSAKQDGEYGNFYGAAGVPSGRPGDRAVIGPAADGTSSSAGNEAVTQPAAAIYASPSQQYTGGLLGETGGGAGGGAAAAANRLDGAGVGVGGALSGASAGRPLVKRFFSSPAAKLSDSDLIKAAAKKSNNKLLALYGTIGVGLGALTSMMTFPRDANKLDDDSAAMKYKHDLERQLRANGIQPNTNFKPPQQQQQQQVAGDPADAGGDAGHLFNQAGPSTQFTGGILGDAAAAGGGYATGTTVKVGGLLGELQASSPTTESSNAHAISKRDIDATGNERLHDPNSSGRRNDASDNGKRIDKRGTKLTGMQIGGFAMVIGGIVGDLMVAQSHRREPVPLVTPNNNAKGPVPRLAASVQSAVAAPAAMASQQQWQMASPSTTFTGGLLGENAGSAAFGGLAYQKRDDAALHGQRKIEHGPGDHTLVKRAVAAVVEGAETLAPKVLTTLSGDLLGGTAARVAGTAATDAVATAATREAATQGSSLLAQEASESLALKNAELAKQLQAAQKGSSGGGTMNTLMTAGSFAPMALPLLKGGEGGASAAARGAGRLGGKLAVGAADDAAGATRAASGLQPFSDRGTLFSSGLNANAFTNARGLAGGHAGGMGGGGPGAGAGGFSFAPSSSVLNAGASRGVEGAAAGEAKALTGGGDARSLLPPQQRAALEKKLTDKHNALDIMGTAGVIGFGIAATGR</sequence>
<feature type="compositionally biased region" description="Low complexity" evidence="1">
    <location>
        <begin position="779"/>
        <end position="796"/>
    </location>
</feature>
<protein>
    <submittedName>
        <fullName evidence="4">Uncharacterized protein</fullName>
    </submittedName>
</protein>
<evidence type="ECO:0000256" key="2">
    <source>
        <dbReference type="SAM" id="Phobius"/>
    </source>
</evidence>
<accession>A0A5C3EYP5</accession>
<keyword evidence="2" id="KW-0812">Transmembrane</keyword>
<evidence type="ECO:0000256" key="1">
    <source>
        <dbReference type="SAM" id="MobiDB-lite"/>
    </source>
</evidence>
<feature type="region of interest" description="Disordered" evidence="1">
    <location>
        <begin position="486"/>
        <end position="541"/>
    </location>
</feature>
<feature type="region of interest" description="Disordered" evidence="1">
    <location>
        <begin position="84"/>
        <end position="148"/>
    </location>
</feature>
<gene>
    <name evidence="4" type="ORF">PSFLO_01730</name>
</gene>
<keyword evidence="2" id="KW-1133">Transmembrane helix</keyword>
<evidence type="ECO:0000256" key="3">
    <source>
        <dbReference type="SAM" id="SignalP"/>
    </source>
</evidence>
<feature type="transmembrane region" description="Helical" evidence="2">
    <location>
        <begin position="559"/>
        <end position="577"/>
    </location>
</feature>
<feature type="transmembrane region" description="Helical" evidence="2">
    <location>
        <begin position="722"/>
        <end position="742"/>
    </location>
</feature>
<evidence type="ECO:0000313" key="4">
    <source>
        <dbReference type="EMBL" id="SPO36259.1"/>
    </source>
</evidence>
<feature type="compositionally biased region" description="Basic and acidic residues" evidence="1">
    <location>
        <begin position="858"/>
        <end position="893"/>
    </location>
</feature>
<keyword evidence="5" id="KW-1185">Reference proteome</keyword>
<organism evidence="4 5">
    <name type="scientific">Pseudozyma flocculosa</name>
    <dbReference type="NCBI Taxonomy" id="84751"/>
    <lineage>
        <taxon>Eukaryota</taxon>
        <taxon>Fungi</taxon>
        <taxon>Dikarya</taxon>
        <taxon>Basidiomycota</taxon>
        <taxon>Ustilaginomycotina</taxon>
        <taxon>Ustilaginomycetes</taxon>
        <taxon>Ustilaginales</taxon>
        <taxon>Ustilaginaceae</taxon>
        <taxon>Pseudozyma</taxon>
    </lineage>
</organism>
<feature type="region of interest" description="Disordered" evidence="1">
    <location>
        <begin position="288"/>
        <end position="321"/>
    </location>
</feature>